<dbReference type="GO" id="GO:0005737">
    <property type="term" value="C:cytoplasm"/>
    <property type="evidence" value="ECO:0007669"/>
    <property type="project" value="TreeGrafter"/>
</dbReference>
<dbReference type="Proteomes" id="UP000003811">
    <property type="component" value="Chromosome"/>
</dbReference>
<dbReference type="SUPFAM" id="SSF55620">
    <property type="entry name" value="Tetrahydrobiopterin biosynthesis enzymes-like"/>
    <property type="match status" value="1"/>
</dbReference>
<comment type="similarity">
    <text evidence="3 9">Belongs to the GTP cyclohydrolase I family.</text>
</comment>
<dbReference type="GO" id="GO:0003934">
    <property type="term" value="F:GTP cyclohydrolase I activity"/>
    <property type="evidence" value="ECO:0007669"/>
    <property type="project" value="UniProtKB-UniRule"/>
</dbReference>
<evidence type="ECO:0000256" key="2">
    <source>
        <dbReference type="ARBA" id="ARBA00005080"/>
    </source>
</evidence>
<dbReference type="NCBIfam" id="TIGR00063">
    <property type="entry name" value="folE"/>
    <property type="match status" value="1"/>
</dbReference>
<comment type="pathway">
    <text evidence="2 9">Cofactor biosynthesis; 7,8-dihydroneopterin triphosphate biosynthesis; 7,8-dihydroneopterin triphosphate from GTP: step 1/1.</text>
</comment>
<dbReference type="AlphaFoldDB" id="A0A8T8BYY1"/>
<dbReference type="InterPro" id="IPR043133">
    <property type="entry name" value="GTP-CH-I_C/QueF"/>
</dbReference>
<dbReference type="InterPro" id="IPR018234">
    <property type="entry name" value="GTP_CycHdrlase_I_CS"/>
</dbReference>
<feature type="binding site" evidence="9">
    <location>
        <position position="113"/>
    </location>
    <ligand>
        <name>Zn(2+)</name>
        <dbReference type="ChEBI" id="CHEBI:29105"/>
    </ligand>
</feature>
<name>A0A8T8BYY1_PSEYM</name>
<keyword evidence="9" id="KW-0479">Metal-binding</keyword>
<dbReference type="PANTHER" id="PTHR11109:SF7">
    <property type="entry name" value="GTP CYCLOHYDROLASE 1"/>
    <property type="match status" value="1"/>
</dbReference>
<feature type="domain" description="GTP cyclohydrolase I" evidence="10">
    <location>
        <begin position="44"/>
        <end position="220"/>
    </location>
</feature>
<dbReference type="InterPro" id="IPR001474">
    <property type="entry name" value="GTP_CycHdrlase_I"/>
</dbReference>
<dbReference type="GO" id="GO:0006729">
    <property type="term" value="P:tetrahydrobiopterin biosynthetic process"/>
    <property type="evidence" value="ECO:0007669"/>
    <property type="project" value="TreeGrafter"/>
</dbReference>
<keyword evidence="4 9" id="KW-0554">One-carbon metabolism</keyword>
<dbReference type="Gene3D" id="3.30.1130.10">
    <property type="match status" value="1"/>
</dbReference>
<evidence type="ECO:0000259" key="10">
    <source>
        <dbReference type="Pfam" id="PF01227"/>
    </source>
</evidence>
<dbReference type="PROSITE" id="PS00859">
    <property type="entry name" value="GTP_CYCLOHYDROL_1_1"/>
    <property type="match status" value="1"/>
</dbReference>
<dbReference type="Pfam" id="PF01227">
    <property type="entry name" value="GTP_cyclohydroI"/>
    <property type="match status" value="1"/>
</dbReference>
<dbReference type="HAMAP" id="MF_00223">
    <property type="entry name" value="FolE"/>
    <property type="match status" value="1"/>
</dbReference>
<feature type="binding site" evidence="9">
    <location>
        <position position="116"/>
    </location>
    <ligand>
        <name>Zn(2+)</name>
        <dbReference type="ChEBI" id="CHEBI:29105"/>
    </ligand>
</feature>
<evidence type="ECO:0000256" key="8">
    <source>
        <dbReference type="ARBA" id="ARBA00065796"/>
    </source>
</evidence>
<dbReference type="NCBIfam" id="NF006825">
    <property type="entry name" value="PRK09347.1-2"/>
    <property type="match status" value="1"/>
</dbReference>
<sequence length="221" mass="24539">MQAADLPRCRAPAHARKLLCAPRRRASLSRLSKPTRKHSPVTLEQNYTAILGQLGEDVSREGLLDTPKRAAKAMQYLCRGYAQTLEEVTNGALFSSDASEMVMVKDIELYSLCEHHLLPFIGKAHVAYIPKGKVLGLSKVARIVDMYARRLQIQENLSRQIAEAIQQVTGALGVAVVIEAKHMCMMMRGVEKQNSAMITSVMLGEFRENAATRSEFLSLIK</sequence>
<keyword evidence="5 9" id="KW-0547">Nucleotide-binding</keyword>
<dbReference type="FunFam" id="1.10.286.10:FF:000009">
    <property type="entry name" value="GTP cyclohydrolase 1"/>
    <property type="match status" value="1"/>
</dbReference>
<feature type="binding site" evidence="9">
    <location>
        <position position="184"/>
    </location>
    <ligand>
        <name>Zn(2+)</name>
        <dbReference type="ChEBI" id="CHEBI:29105"/>
    </ligand>
</feature>
<keyword evidence="6 9" id="KW-0378">Hydrolase</keyword>
<dbReference type="GO" id="GO:0005525">
    <property type="term" value="F:GTP binding"/>
    <property type="evidence" value="ECO:0007669"/>
    <property type="project" value="UniProtKB-KW"/>
</dbReference>
<reference evidence="11 12" key="1">
    <citation type="journal article" date="2011" name="PLoS Pathog.">
        <title>Dynamic evolution of pathogenicity revealed by sequencing and comparative genomics of 19 Pseudomonas syringae isolates.</title>
        <authorList>
            <person name="Baltrus D.A."/>
            <person name="Nishimura M.T."/>
            <person name="Romanchuk A."/>
            <person name="Chang J.H."/>
            <person name="Mukhtar M.S."/>
            <person name="Cherkis K."/>
            <person name="Roach J."/>
            <person name="Grant S.R."/>
            <person name="Jones C.D."/>
            <person name="Dangl J.L."/>
        </authorList>
    </citation>
    <scope>NUCLEOTIDE SEQUENCE [LARGE SCALE GENOMIC DNA]</scope>
    <source>
        <strain evidence="11 12">ES4326</strain>
    </source>
</reference>
<dbReference type="GO" id="GO:0008270">
    <property type="term" value="F:zinc ion binding"/>
    <property type="evidence" value="ECO:0007669"/>
    <property type="project" value="UniProtKB-UniRule"/>
</dbReference>
<dbReference type="EC" id="3.5.4.16" evidence="9"/>
<evidence type="ECO:0000313" key="11">
    <source>
        <dbReference type="EMBL" id="QHE96508.1"/>
    </source>
</evidence>
<evidence type="ECO:0000256" key="9">
    <source>
        <dbReference type="HAMAP-Rule" id="MF_00223"/>
    </source>
</evidence>
<accession>A0A8T8BYY1</accession>
<evidence type="ECO:0000256" key="1">
    <source>
        <dbReference type="ARBA" id="ARBA00001052"/>
    </source>
</evidence>
<comment type="subunit">
    <text evidence="8">Homomer.</text>
</comment>
<dbReference type="InterPro" id="IPR020602">
    <property type="entry name" value="GTP_CycHdrlase_I_dom"/>
</dbReference>
<dbReference type="EMBL" id="CP047260">
    <property type="protein sequence ID" value="QHE96508.1"/>
    <property type="molecule type" value="Genomic_DNA"/>
</dbReference>
<gene>
    <name evidence="9 11" type="primary">folE</name>
    <name evidence="11" type="ORF">PMA4326_007710</name>
</gene>
<keyword evidence="9" id="KW-0862">Zinc</keyword>
<keyword evidence="7 9" id="KW-0342">GTP-binding</keyword>
<dbReference type="NCBIfam" id="NF006826">
    <property type="entry name" value="PRK09347.1-3"/>
    <property type="match status" value="1"/>
</dbReference>
<evidence type="ECO:0000256" key="6">
    <source>
        <dbReference type="ARBA" id="ARBA00022801"/>
    </source>
</evidence>
<dbReference type="InterPro" id="IPR043134">
    <property type="entry name" value="GTP-CH-I_N"/>
</dbReference>
<dbReference type="Gene3D" id="1.10.286.10">
    <property type="match status" value="1"/>
</dbReference>
<dbReference type="PROSITE" id="PS00860">
    <property type="entry name" value="GTP_CYCLOHYDROL_1_2"/>
    <property type="match status" value="1"/>
</dbReference>
<dbReference type="PANTHER" id="PTHR11109">
    <property type="entry name" value="GTP CYCLOHYDROLASE I"/>
    <property type="match status" value="1"/>
</dbReference>
<evidence type="ECO:0000256" key="5">
    <source>
        <dbReference type="ARBA" id="ARBA00022741"/>
    </source>
</evidence>
<dbReference type="GO" id="GO:0046654">
    <property type="term" value="P:tetrahydrofolate biosynthetic process"/>
    <property type="evidence" value="ECO:0007669"/>
    <property type="project" value="UniProtKB-UniRule"/>
</dbReference>
<dbReference type="FunFam" id="3.30.1130.10:FF:000001">
    <property type="entry name" value="GTP cyclohydrolase 1"/>
    <property type="match status" value="1"/>
</dbReference>
<comment type="subunit">
    <text evidence="9">Homopolymer.</text>
</comment>
<dbReference type="GO" id="GO:0006730">
    <property type="term" value="P:one-carbon metabolic process"/>
    <property type="evidence" value="ECO:0007669"/>
    <property type="project" value="UniProtKB-UniRule"/>
</dbReference>
<evidence type="ECO:0000256" key="3">
    <source>
        <dbReference type="ARBA" id="ARBA00008085"/>
    </source>
</evidence>
<proteinExistence type="inferred from homology"/>
<protein>
    <recommendedName>
        <fullName evidence="9">GTP cyclohydrolase 1</fullName>
        <ecNumber evidence="9">3.5.4.16</ecNumber>
    </recommendedName>
    <alternativeName>
        <fullName evidence="9">GTP cyclohydrolase I</fullName>
        <shortName evidence="9">GTP-CH-I</shortName>
    </alternativeName>
</protein>
<evidence type="ECO:0000256" key="7">
    <source>
        <dbReference type="ARBA" id="ARBA00023134"/>
    </source>
</evidence>
<comment type="catalytic activity">
    <reaction evidence="1 9">
        <text>GTP + H2O = 7,8-dihydroneopterin 3'-triphosphate + formate + H(+)</text>
        <dbReference type="Rhea" id="RHEA:17473"/>
        <dbReference type="ChEBI" id="CHEBI:15377"/>
        <dbReference type="ChEBI" id="CHEBI:15378"/>
        <dbReference type="ChEBI" id="CHEBI:15740"/>
        <dbReference type="ChEBI" id="CHEBI:37565"/>
        <dbReference type="ChEBI" id="CHEBI:58462"/>
        <dbReference type="EC" id="3.5.4.16"/>
    </reaction>
</comment>
<evidence type="ECO:0000313" key="12">
    <source>
        <dbReference type="Proteomes" id="UP000003811"/>
    </source>
</evidence>
<evidence type="ECO:0000256" key="4">
    <source>
        <dbReference type="ARBA" id="ARBA00022563"/>
    </source>
</evidence>
<organism evidence="11 12">
    <name type="scientific">Pseudomonas syringae pv. maculicola str. ES4326</name>
    <dbReference type="NCBI Taxonomy" id="629265"/>
    <lineage>
        <taxon>Bacteria</taxon>
        <taxon>Pseudomonadati</taxon>
        <taxon>Pseudomonadota</taxon>
        <taxon>Gammaproteobacteria</taxon>
        <taxon>Pseudomonadales</taxon>
        <taxon>Pseudomonadaceae</taxon>
        <taxon>Pseudomonas</taxon>
    </lineage>
</organism>